<protein>
    <submittedName>
        <fullName evidence="2">DUF4071 domain-containing protein</fullName>
    </submittedName>
</protein>
<dbReference type="AlphaFoldDB" id="A0A368TQQ6"/>
<reference evidence="2 3" key="1">
    <citation type="submission" date="2018-07" db="EMBL/GenBank/DDBJ databases">
        <title>Halomonas montanilacus sp. nov., isolated from Lake Pengyan on Tibetan Plateau.</title>
        <authorList>
            <person name="Lu H."/>
            <person name="Xing P."/>
            <person name="Wu Q."/>
        </authorList>
    </citation>
    <scope>NUCLEOTIDE SEQUENCE [LARGE SCALE GENOMIC DNA]</scope>
    <source>
        <strain evidence="2 3">PYC7W</strain>
    </source>
</reference>
<keyword evidence="3" id="KW-1185">Reference proteome</keyword>
<feature type="domain" description="MAP3K TRAFs-binding" evidence="1">
    <location>
        <begin position="81"/>
        <end position="424"/>
    </location>
</feature>
<dbReference type="OrthoDB" id="5180013at2"/>
<dbReference type="InterPro" id="IPR025136">
    <property type="entry name" value="MAP3K_TRAF-bd"/>
</dbReference>
<sequence length="446" mass="49529">MHRPLCFVLMPFGRKSTMAGTLVDFDAVYRELIAPAIEAAGLAPLRADEEMTGGIIHKPMYERLILCEYAVADLSTANANVFYELGLRHAVRPATTVVLYAEESGQLPFDVAPLRAIPYRLGAGGAPGEPSTVCDTLAERLRSARHAEPDSPVFQLVEGFPDIQRLKTDVFRDRVAYAEGIKQRLAAARPEGVEAVRAVEHELGSIEDAEAGVVIDLFLSYRAVEAWQAMIELVDWMSPPLAATVLVQEQLGLALNRAGRSEEAERVLLELITRRGPSSETYGILGRVYKDRWELAATAGDTFLAMGFLSKAIDSYLKGFEADWRDAYPGVNAVTLMEFQNPPDPRRERLIPVVTYAVERRLVSGQPDYWDHATLVELAVLDKDESAAMDAIPHALAAIRETWEPKTTVRNLRLIREAREQRGERLPWARDIEQALVGRNQVAPES</sequence>
<gene>
    <name evidence="2" type="ORF">DU505_19120</name>
</gene>
<dbReference type="Pfam" id="PF13281">
    <property type="entry name" value="MAP3K_TRAF_bd"/>
    <property type="match status" value="1"/>
</dbReference>
<name>A0A368TQQ6_9GAMM</name>
<proteinExistence type="predicted"/>
<evidence type="ECO:0000313" key="3">
    <source>
        <dbReference type="Proteomes" id="UP000252405"/>
    </source>
</evidence>
<comment type="caution">
    <text evidence="2">The sequence shown here is derived from an EMBL/GenBank/DDBJ whole genome shotgun (WGS) entry which is preliminary data.</text>
</comment>
<dbReference type="EMBL" id="QPII01000019">
    <property type="protein sequence ID" value="RCV86940.1"/>
    <property type="molecule type" value="Genomic_DNA"/>
</dbReference>
<evidence type="ECO:0000259" key="1">
    <source>
        <dbReference type="Pfam" id="PF13281"/>
    </source>
</evidence>
<evidence type="ECO:0000313" key="2">
    <source>
        <dbReference type="EMBL" id="RCV86940.1"/>
    </source>
</evidence>
<organism evidence="2 3">
    <name type="scientific">Billgrantia montanilacus</name>
    <dbReference type="NCBI Taxonomy" id="2282305"/>
    <lineage>
        <taxon>Bacteria</taxon>
        <taxon>Pseudomonadati</taxon>
        <taxon>Pseudomonadota</taxon>
        <taxon>Gammaproteobacteria</taxon>
        <taxon>Oceanospirillales</taxon>
        <taxon>Halomonadaceae</taxon>
        <taxon>Billgrantia</taxon>
    </lineage>
</organism>
<dbReference type="Proteomes" id="UP000252405">
    <property type="component" value="Unassembled WGS sequence"/>
</dbReference>
<accession>A0A368TQQ6</accession>